<dbReference type="InterPro" id="IPR032259">
    <property type="entry name" value="HIBYL-CoA-H"/>
</dbReference>
<dbReference type="GO" id="GO:0003860">
    <property type="term" value="F:3-hydroxyisobutyryl-CoA hydrolase activity"/>
    <property type="evidence" value="ECO:0007669"/>
    <property type="project" value="UniProtKB-EC"/>
</dbReference>
<dbReference type="InterPro" id="IPR029045">
    <property type="entry name" value="ClpP/crotonase-like_dom_sf"/>
</dbReference>
<dbReference type="AlphaFoldDB" id="S8FBQ0"/>
<protein>
    <recommendedName>
        <fullName evidence="2">3-hydroxyisobutyryl-CoA hydrolase</fullName>
        <ecNumber evidence="2">3.1.2.4</ecNumber>
    </recommendedName>
</protein>
<sequence>MSSDTLPDEASVQFQEGGCLRTYVLNRPKKLNVLNREMLERLRPKIEEWSQQDLVGVVAGTGTGRAFCAGGDVASVVEDAKNPETLQHALQFFQQEFEMDYILAAMPKPYVAVMDGITMGGGAGLSVNASFRIATENTTFAMPETKIGYCPDVGASFFLSRVDGEIGTYLGLTSETLAGKAVFEHGLATHFVPSRRIPGLMERIADLTNPTYAQVDALIEEHRDDNIGSLTSPLVGSLRVALDSAFKHDRVEDIFADLEKLSQESEHENVRQWARKTLDTLHLRSPTSLKVALTAIRRGRNSTLLEALQMELNIATAFCRGKASKDFYEGVAKVVVEKKRDTRPNWQPSTVNEVSDEFILESFFPQLKASDTTSPRLHPPEWLAKATVMNPMVYGLPTEEEIGRMVLGSHKSSGSTVLTLDELVVKFEDIKGGKAGVREKIEEVVRRKCTTEEDKQAGKAWLKWVH</sequence>
<dbReference type="GO" id="GO:0006574">
    <property type="term" value="P:L-valine catabolic process"/>
    <property type="evidence" value="ECO:0007669"/>
    <property type="project" value="TreeGrafter"/>
</dbReference>
<proteinExistence type="predicted"/>
<dbReference type="eggNOG" id="KOG1684">
    <property type="taxonomic scope" value="Eukaryota"/>
</dbReference>
<dbReference type="Pfam" id="PF16113">
    <property type="entry name" value="ECH_2"/>
    <property type="match status" value="1"/>
</dbReference>
<accession>S8FBQ0</accession>
<dbReference type="CDD" id="cd06558">
    <property type="entry name" value="crotonase-like"/>
    <property type="match status" value="1"/>
</dbReference>
<organism evidence="5 6">
    <name type="scientific">Fomitopsis schrenkii</name>
    <name type="common">Brown rot fungus</name>
    <dbReference type="NCBI Taxonomy" id="2126942"/>
    <lineage>
        <taxon>Eukaryota</taxon>
        <taxon>Fungi</taxon>
        <taxon>Dikarya</taxon>
        <taxon>Basidiomycota</taxon>
        <taxon>Agaricomycotina</taxon>
        <taxon>Agaricomycetes</taxon>
        <taxon>Polyporales</taxon>
        <taxon>Fomitopsis</taxon>
    </lineage>
</organism>
<evidence type="ECO:0000313" key="5">
    <source>
        <dbReference type="EMBL" id="EPS99020.1"/>
    </source>
</evidence>
<dbReference type="Proteomes" id="UP000015241">
    <property type="component" value="Unassembled WGS sequence"/>
</dbReference>
<reference evidence="5 6" key="1">
    <citation type="journal article" date="2012" name="Science">
        <title>The Paleozoic origin of enzymatic lignin decomposition reconstructed from 31 fungal genomes.</title>
        <authorList>
            <person name="Floudas D."/>
            <person name="Binder M."/>
            <person name="Riley R."/>
            <person name="Barry K."/>
            <person name="Blanchette R.A."/>
            <person name="Henrissat B."/>
            <person name="Martinez A.T."/>
            <person name="Otillar R."/>
            <person name="Spatafora J.W."/>
            <person name="Yadav J.S."/>
            <person name="Aerts A."/>
            <person name="Benoit I."/>
            <person name="Boyd A."/>
            <person name="Carlson A."/>
            <person name="Copeland A."/>
            <person name="Coutinho P.M."/>
            <person name="de Vries R.P."/>
            <person name="Ferreira P."/>
            <person name="Findley K."/>
            <person name="Foster B."/>
            <person name="Gaskell J."/>
            <person name="Glotzer D."/>
            <person name="Gorecki P."/>
            <person name="Heitman J."/>
            <person name="Hesse C."/>
            <person name="Hori C."/>
            <person name="Igarashi K."/>
            <person name="Jurgens J.A."/>
            <person name="Kallen N."/>
            <person name="Kersten P."/>
            <person name="Kohler A."/>
            <person name="Kuees U."/>
            <person name="Kumar T.K.A."/>
            <person name="Kuo A."/>
            <person name="LaButti K."/>
            <person name="Larrondo L.F."/>
            <person name="Lindquist E."/>
            <person name="Ling A."/>
            <person name="Lombard V."/>
            <person name="Lucas S."/>
            <person name="Lundell T."/>
            <person name="Martin R."/>
            <person name="McLaughlin D.J."/>
            <person name="Morgenstern I."/>
            <person name="Morin E."/>
            <person name="Murat C."/>
            <person name="Nagy L.G."/>
            <person name="Nolan M."/>
            <person name="Ohm R.A."/>
            <person name="Patyshakuliyeva A."/>
            <person name="Rokas A."/>
            <person name="Ruiz-Duenas F.J."/>
            <person name="Sabat G."/>
            <person name="Salamov A."/>
            <person name="Samejima M."/>
            <person name="Schmutz J."/>
            <person name="Slot J.C."/>
            <person name="St John F."/>
            <person name="Stenlid J."/>
            <person name="Sun H."/>
            <person name="Sun S."/>
            <person name="Syed K."/>
            <person name="Tsang A."/>
            <person name="Wiebenga A."/>
            <person name="Young D."/>
            <person name="Pisabarro A."/>
            <person name="Eastwood D.C."/>
            <person name="Martin F."/>
            <person name="Cullen D."/>
            <person name="Grigoriev I.V."/>
            <person name="Hibbett D.S."/>
        </authorList>
    </citation>
    <scope>NUCLEOTIDE SEQUENCE</scope>
    <source>
        <strain evidence="6">FP-58527</strain>
    </source>
</reference>
<dbReference type="SUPFAM" id="SSF52096">
    <property type="entry name" value="ClpP/crotonase"/>
    <property type="match status" value="1"/>
</dbReference>
<dbReference type="Gene3D" id="3.90.226.10">
    <property type="entry name" value="2-enoyl-CoA Hydratase, Chain A, domain 1"/>
    <property type="match status" value="1"/>
</dbReference>
<dbReference type="EC" id="3.1.2.4" evidence="2"/>
<dbReference type="NCBIfam" id="NF004127">
    <property type="entry name" value="PRK05617.1"/>
    <property type="match status" value="1"/>
</dbReference>
<dbReference type="InterPro" id="IPR045004">
    <property type="entry name" value="ECH_dom"/>
</dbReference>
<evidence type="ECO:0000256" key="1">
    <source>
        <dbReference type="ARBA" id="ARBA00001709"/>
    </source>
</evidence>
<dbReference type="InParanoid" id="S8FBQ0"/>
<evidence type="ECO:0000259" key="4">
    <source>
        <dbReference type="Pfam" id="PF16113"/>
    </source>
</evidence>
<keyword evidence="6" id="KW-1185">Reference proteome</keyword>
<keyword evidence="3" id="KW-0378">Hydrolase</keyword>
<evidence type="ECO:0000256" key="2">
    <source>
        <dbReference type="ARBA" id="ARBA00011915"/>
    </source>
</evidence>
<dbReference type="GO" id="GO:0005739">
    <property type="term" value="C:mitochondrion"/>
    <property type="evidence" value="ECO:0007669"/>
    <property type="project" value="TreeGrafter"/>
</dbReference>
<feature type="domain" description="Enoyl-CoA hydratase/isomerase" evidence="4">
    <location>
        <begin position="21"/>
        <end position="361"/>
    </location>
</feature>
<comment type="catalytic activity">
    <reaction evidence="1">
        <text>3-hydroxy-2-methylpropanoyl-CoA + H2O = 3-hydroxy-2-methylpropanoate + CoA + H(+)</text>
        <dbReference type="Rhea" id="RHEA:20888"/>
        <dbReference type="ChEBI" id="CHEBI:11805"/>
        <dbReference type="ChEBI" id="CHEBI:15377"/>
        <dbReference type="ChEBI" id="CHEBI:15378"/>
        <dbReference type="ChEBI" id="CHEBI:57287"/>
        <dbReference type="ChEBI" id="CHEBI:57340"/>
        <dbReference type="EC" id="3.1.2.4"/>
    </reaction>
</comment>
<dbReference type="EMBL" id="KE504160">
    <property type="protein sequence ID" value="EPS99020.1"/>
    <property type="molecule type" value="Genomic_DNA"/>
</dbReference>
<dbReference type="OrthoDB" id="1737613at2759"/>
<evidence type="ECO:0000256" key="3">
    <source>
        <dbReference type="ARBA" id="ARBA00022801"/>
    </source>
</evidence>
<name>S8FBQ0_FOMSC</name>
<evidence type="ECO:0000313" key="6">
    <source>
        <dbReference type="Proteomes" id="UP000015241"/>
    </source>
</evidence>
<dbReference type="STRING" id="743788.S8FBQ0"/>
<dbReference type="PANTHER" id="PTHR43176:SF3">
    <property type="entry name" value="3-HYDROXYISOBUTYRYL-COA HYDROLASE, MITOCHONDRIAL"/>
    <property type="match status" value="1"/>
</dbReference>
<dbReference type="FunCoup" id="S8FBQ0">
    <property type="interactions" value="358"/>
</dbReference>
<gene>
    <name evidence="5" type="ORF">FOMPIDRAFT_126076</name>
</gene>
<dbReference type="HOGENOM" id="CLU_009834_22_0_1"/>
<dbReference type="PANTHER" id="PTHR43176">
    <property type="entry name" value="3-HYDROXYISOBUTYRYL-COA HYDROLASE-RELATED"/>
    <property type="match status" value="1"/>
</dbReference>